<dbReference type="InterPro" id="IPR004126">
    <property type="entry name" value="PLipase_A2_inh_N"/>
</dbReference>
<dbReference type="CDD" id="cd23571">
    <property type="entry name" value="TFP_LU_ECD_PINLYP_rpt1"/>
    <property type="match status" value="1"/>
</dbReference>
<dbReference type="AlphaFoldDB" id="A0A6P5LMG9"/>
<comment type="subcellular location">
    <subcellularLocation>
        <location evidence="1">Secreted</location>
    </subcellularLocation>
</comment>
<protein>
    <submittedName>
        <fullName evidence="9">Phospholipase A2 inhibitor and Ly6/PLAUR domain-containing protein isoform X1</fullName>
    </submittedName>
</protein>
<reference evidence="9" key="1">
    <citation type="submission" date="2025-08" db="UniProtKB">
        <authorList>
            <consortium name="RefSeq"/>
        </authorList>
    </citation>
    <scope>IDENTIFICATION</scope>
    <source>
        <tissue evidence="9">Spleen</tissue>
    </source>
</reference>
<dbReference type="GO" id="GO:0098552">
    <property type="term" value="C:side of membrane"/>
    <property type="evidence" value="ECO:0007669"/>
    <property type="project" value="UniProtKB-KW"/>
</dbReference>
<dbReference type="CTD" id="390940"/>
<name>A0A6P5LMG9_PHACI</name>
<evidence type="ECO:0000256" key="4">
    <source>
        <dbReference type="ARBA" id="ARBA00023157"/>
    </source>
</evidence>
<feature type="domain" description="Phospholipase A2 inhibitor N-terminal" evidence="7">
    <location>
        <begin position="28"/>
        <end position="110"/>
    </location>
</feature>
<feature type="chain" id="PRO_5028042677" evidence="5">
    <location>
        <begin position="27"/>
        <end position="233"/>
    </location>
</feature>
<keyword evidence="9" id="KW-0593">Phospholipase A2 inhibitor</keyword>
<evidence type="ECO:0000256" key="5">
    <source>
        <dbReference type="SAM" id="SignalP"/>
    </source>
</evidence>
<comment type="similarity">
    <text evidence="2">Belongs to the CNF-like-inhibitor family.</text>
</comment>
<dbReference type="CDD" id="cd23572">
    <property type="entry name" value="TFP_LU_ECD_PINLYP_rpt2"/>
    <property type="match status" value="1"/>
</dbReference>
<dbReference type="RefSeq" id="XP_020859522.1">
    <property type="nucleotide sequence ID" value="XM_021003863.1"/>
</dbReference>
<dbReference type="GO" id="GO:0019834">
    <property type="term" value="F:phospholipase A2 inhibitor activity"/>
    <property type="evidence" value="ECO:0007669"/>
    <property type="project" value="UniProtKB-KW"/>
</dbReference>
<dbReference type="GeneID" id="110220015"/>
<accession>A0A6P5LMG9</accession>
<dbReference type="SUPFAM" id="SSF57302">
    <property type="entry name" value="Snake toxin-like"/>
    <property type="match status" value="2"/>
</dbReference>
<evidence type="ECO:0000259" key="6">
    <source>
        <dbReference type="Pfam" id="PF00021"/>
    </source>
</evidence>
<dbReference type="Pfam" id="PF00021">
    <property type="entry name" value="UPAR_LY6"/>
    <property type="match status" value="1"/>
</dbReference>
<evidence type="ECO:0000256" key="1">
    <source>
        <dbReference type="ARBA" id="ARBA00004613"/>
    </source>
</evidence>
<keyword evidence="4" id="KW-1015">Disulfide bond</keyword>
<dbReference type="OMA" id="MQCPLAT"/>
<dbReference type="InterPro" id="IPR016054">
    <property type="entry name" value="LY6_UPA_recep-like"/>
</dbReference>
<feature type="signal peptide" evidence="5">
    <location>
        <begin position="1"/>
        <end position="26"/>
    </location>
</feature>
<dbReference type="PANTHER" id="PTHR20914:SF25">
    <property type="entry name" value="PHOSPHOLIPASE A2 INHIBITOR AND LY6_PLAUR DOMAIN-CONTAINING PROTEIN"/>
    <property type="match status" value="1"/>
</dbReference>
<gene>
    <name evidence="9" type="primary">PINLYP</name>
</gene>
<keyword evidence="8" id="KW-1185">Reference proteome</keyword>
<dbReference type="Gene3D" id="2.10.60.10">
    <property type="entry name" value="CD59"/>
    <property type="match status" value="2"/>
</dbReference>
<feature type="domain" description="UPAR/Ly6" evidence="6">
    <location>
        <begin position="124"/>
        <end position="183"/>
    </location>
</feature>
<keyword evidence="5" id="KW-0732">Signal</keyword>
<dbReference type="InterPro" id="IPR050918">
    <property type="entry name" value="CNF-like_PLA2_Inhibitor"/>
</dbReference>
<keyword evidence="3" id="KW-0964">Secreted</keyword>
<evidence type="ECO:0000256" key="2">
    <source>
        <dbReference type="ARBA" id="ARBA00006570"/>
    </source>
</evidence>
<evidence type="ECO:0000313" key="8">
    <source>
        <dbReference type="Proteomes" id="UP000515140"/>
    </source>
</evidence>
<evidence type="ECO:0000259" key="7">
    <source>
        <dbReference type="Pfam" id="PF02988"/>
    </source>
</evidence>
<dbReference type="InterPro" id="IPR045860">
    <property type="entry name" value="Snake_toxin-like_sf"/>
</dbReference>
<proteinExistence type="inferred from homology"/>
<dbReference type="Proteomes" id="UP000515140">
    <property type="component" value="Unplaced"/>
</dbReference>
<organism evidence="8 9">
    <name type="scientific">Phascolarctos cinereus</name>
    <name type="common">Koala</name>
    <dbReference type="NCBI Taxonomy" id="38626"/>
    <lineage>
        <taxon>Eukaryota</taxon>
        <taxon>Metazoa</taxon>
        <taxon>Chordata</taxon>
        <taxon>Craniata</taxon>
        <taxon>Vertebrata</taxon>
        <taxon>Euteleostomi</taxon>
        <taxon>Mammalia</taxon>
        <taxon>Metatheria</taxon>
        <taxon>Diprotodontia</taxon>
        <taxon>Phascolarctidae</taxon>
        <taxon>Phascolarctos</taxon>
    </lineage>
</organism>
<sequence>MRITRSPQLGLLALSLLCTLLSLAQSLTCEVCKHSGPSCTGKLKLCEAGKDACIIVVGLSTTVPGGIESVDTSKSCMKYKHCYSGFISTSLGLEEHMVSNSYCCQEDGCNKGSIPTPRNNSTRNGLRCPACKATFREYCSGKELVQCVGNETHCVYFAGTVYAGILRAKFAARGCASESACNAQIKPVPLDDRLCICLSGVSGITLGIREEVETNRGSGRSLGKAATRLAELR</sequence>
<dbReference type="Pfam" id="PF02988">
    <property type="entry name" value="PLA2_inh"/>
    <property type="match status" value="1"/>
</dbReference>
<dbReference type="KEGG" id="pcw:110220015"/>
<evidence type="ECO:0000256" key="3">
    <source>
        <dbReference type="ARBA" id="ARBA00022525"/>
    </source>
</evidence>
<dbReference type="GO" id="GO:0005576">
    <property type="term" value="C:extracellular region"/>
    <property type="evidence" value="ECO:0007669"/>
    <property type="project" value="UniProtKB-SubCell"/>
</dbReference>
<dbReference type="PANTHER" id="PTHR20914">
    <property type="entry name" value="LY6/PLAUR DOMAIN-CONTAINING PROTEIN 8"/>
    <property type="match status" value="1"/>
</dbReference>
<dbReference type="FunCoup" id="A0A6P5LMG9">
    <property type="interactions" value="1"/>
</dbReference>
<dbReference type="InParanoid" id="A0A6P5LMG9"/>
<evidence type="ECO:0000313" key="9">
    <source>
        <dbReference type="RefSeq" id="XP_020859522.1"/>
    </source>
</evidence>